<sequence length="120" mass="14055">MWESENTNQIAEEMKRYNMRVIGFSETHWIQTGRKRIDSREMMLYSGHEEGNAPHTQGIALILFKESCEALKGWESHGSMVIKASFKTKKEQITMNIIQCHAPTNDIDDDDKDQFYERLQ</sequence>
<dbReference type="KEGG" id="shx:MS3_00000590"/>
<protein>
    <submittedName>
        <fullName evidence="1">Uncharacterized protein</fullName>
    </submittedName>
</protein>
<dbReference type="GeneID" id="75576432"/>
<name>A0A922IK61_SCHHA</name>
<evidence type="ECO:0000313" key="2">
    <source>
        <dbReference type="Proteomes" id="UP000471633"/>
    </source>
</evidence>
<dbReference type="Proteomes" id="UP000471633">
    <property type="component" value="Unassembled WGS sequence"/>
</dbReference>
<dbReference type="EMBL" id="AMPZ03000006">
    <property type="protein sequence ID" value="KAH9581355.1"/>
    <property type="molecule type" value="Genomic_DNA"/>
</dbReference>
<dbReference type="CTD" id="75576432"/>
<dbReference type="AlphaFoldDB" id="A0A922IK61"/>
<organism evidence="1 2">
    <name type="scientific">Schistosoma haematobium</name>
    <name type="common">Blood fluke</name>
    <dbReference type="NCBI Taxonomy" id="6185"/>
    <lineage>
        <taxon>Eukaryota</taxon>
        <taxon>Metazoa</taxon>
        <taxon>Spiralia</taxon>
        <taxon>Lophotrochozoa</taxon>
        <taxon>Platyhelminthes</taxon>
        <taxon>Trematoda</taxon>
        <taxon>Digenea</taxon>
        <taxon>Strigeidida</taxon>
        <taxon>Schistosomatoidea</taxon>
        <taxon>Schistosomatidae</taxon>
        <taxon>Schistosoma</taxon>
    </lineage>
</organism>
<proteinExistence type="predicted"/>
<reference evidence="1" key="3">
    <citation type="submission" date="2021-06" db="EMBL/GenBank/DDBJ databases">
        <title>Chromosome-level genome assembly for S. haematobium.</title>
        <authorList>
            <person name="Stroehlein A.J."/>
        </authorList>
    </citation>
    <scope>NUCLEOTIDE SEQUENCE</scope>
</reference>
<evidence type="ECO:0000313" key="1">
    <source>
        <dbReference type="EMBL" id="KAH9581355.1"/>
    </source>
</evidence>
<keyword evidence="2" id="KW-1185">Reference proteome</keyword>
<comment type="caution">
    <text evidence="1">The sequence shown here is derived from an EMBL/GenBank/DDBJ whole genome shotgun (WGS) entry which is preliminary data.</text>
</comment>
<gene>
    <name evidence="1" type="ORF">MS3_00000590</name>
</gene>
<reference evidence="1" key="2">
    <citation type="journal article" date="2019" name="Gigascience">
        <title>High-quality Schistosoma haematobium genome achieved by single-molecule and long-range sequencing.</title>
        <authorList>
            <person name="Stroehlein A.J."/>
            <person name="Korhonen P.K."/>
            <person name="Chong T.M."/>
            <person name="Lim Y.L."/>
            <person name="Chan K.G."/>
            <person name="Webster B."/>
            <person name="Rollinson D."/>
            <person name="Brindley P.J."/>
            <person name="Gasser R.B."/>
            <person name="Young N.D."/>
        </authorList>
    </citation>
    <scope>NUCLEOTIDE SEQUENCE</scope>
</reference>
<dbReference type="RefSeq" id="XP_051065474.1">
    <property type="nucleotide sequence ID" value="XM_051208298.1"/>
</dbReference>
<dbReference type="InterPro" id="IPR036691">
    <property type="entry name" value="Endo/exonu/phosph_ase_sf"/>
</dbReference>
<dbReference type="Gene3D" id="3.60.10.10">
    <property type="entry name" value="Endonuclease/exonuclease/phosphatase"/>
    <property type="match status" value="1"/>
</dbReference>
<reference evidence="1" key="4">
    <citation type="journal article" date="2022" name="PLoS Pathog.">
        <title>Chromosome-level genome of Schistosoma haematobium underpins genome-wide explorations of molecular variation.</title>
        <authorList>
            <person name="Stroehlein A.J."/>
            <person name="Korhonen P.K."/>
            <person name="Lee V.V."/>
            <person name="Ralph S.A."/>
            <person name="Mentink-Kane M."/>
            <person name="You H."/>
            <person name="McManus D.P."/>
            <person name="Tchuente L.T."/>
            <person name="Stothard J.R."/>
            <person name="Kaur P."/>
            <person name="Dudchenko O."/>
            <person name="Aiden E.L."/>
            <person name="Yang B."/>
            <person name="Yang H."/>
            <person name="Emery A.M."/>
            <person name="Webster B.L."/>
            <person name="Brindley P.J."/>
            <person name="Rollinson D."/>
            <person name="Chang B.C.H."/>
            <person name="Gasser R.B."/>
            <person name="Young N.D."/>
        </authorList>
    </citation>
    <scope>NUCLEOTIDE SEQUENCE</scope>
</reference>
<reference evidence="1" key="1">
    <citation type="journal article" date="2012" name="Nat. Genet.">
        <title>Whole-genome sequence of Schistosoma haematobium.</title>
        <authorList>
            <person name="Young N.D."/>
            <person name="Jex A.R."/>
            <person name="Li B."/>
            <person name="Liu S."/>
            <person name="Yang L."/>
            <person name="Xiong Z."/>
            <person name="Li Y."/>
            <person name="Cantacessi C."/>
            <person name="Hall R.S."/>
            <person name="Xu X."/>
            <person name="Chen F."/>
            <person name="Wu X."/>
            <person name="Zerlotini A."/>
            <person name="Oliveira G."/>
            <person name="Hofmann A."/>
            <person name="Zhang G."/>
            <person name="Fang X."/>
            <person name="Kang Y."/>
            <person name="Campbell B.E."/>
            <person name="Loukas A."/>
            <person name="Ranganathan S."/>
            <person name="Rollinson D."/>
            <person name="Rinaldi G."/>
            <person name="Brindley P.J."/>
            <person name="Yang H."/>
            <person name="Wang J."/>
            <person name="Wang J."/>
            <person name="Gasser R.B."/>
        </authorList>
    </citation>
    <scope>NUCLEOTIDE SEQUENCE</scope>
</reference>
<accession>A0A922IK61</accession>